<feature type="compositionally biased region" description="Acidic residues" evidence="5">
    <location>
        <begin position="1467"/>
        <end position="1480"/>
    </location>
</feature>
<feature type="compositionally biased region" description="Polar residues" evidence="5">
    <location>
        <begin position="1816"/>
        <end position="1854"/>
    </location>
</feature>
<dbReference type="PANTHER" id="PTHR24123:SF33">
    <property type="entry name" value="PROTEIN HOS4"/>
    <property type="match status" value="1"/>
</dbReference>
<feature type="repeat" description="ANK" evidence="4">
    <location>
        <begin position="951"/>
        <end position="983"/>
    </location>
</feature>
<evidence type="ECO:0000259" key="7">
    <source>
        <dbReference type="Pfam" id="PF24883"/>
    </source>
</evidence>
<feature type="compositionally biased region" description="Polar residues" evidence="5">
    <location>
        <begin position="1693"/>
        <end position="1716"/>
    </location>
</feature>
<evidence type="ECO:0000256" key="5">
    <source>
        <dbReference type="SAM" id="MobiDB-lite"/>
    </source>
</evidence>
<feature type="compositionally biased region" description="Basic and acidic residues" evidence="5">
    <location>
        <begin position="1505"/>
        <end position="1515"/>
    </location>
</feature>
<keyword evidence="2" id="KW-0677">Repeat</keyword>
<dbReference type="SMART" id="SM00248">
    <property type="entry name" value="ANK"/>
    <property type="match status" value="12"/>
</dbReference>
<evidence type="ECO:0000313" key="9">
    <source>
        <dbReference type="Proteomes" id="UP001370758"/>
    </source>
</evidence>
<dbReference type="SUPFAM" id="SSF48403">
    <property type="entry name" value="Ankyrin repeat"/>
    <property type="match status" value="2"/>
</dbReference>
<keyword evidence="9" id="KW-1185">Reference proteome</keyword>
<feature type="compositionally biased region" description="Polar residues" evidence="5">
    <location>
        <begin position="1788"/>
        <end position="1807"/>
    </location>
</feature>
<feature type="repeat" description="ANK" evidence="4">
    <location>
        <begin position="985"/>
        <end position="1017"/>
    </location>
</feature>
<keyword evidence="3 4" id="KW-0040">ANK repeat</keyword>
<dbReference type="EMBL" id="JAVHJL010000011">
    <property type="protein sequence ID" value="KAK6495994.1"/>
    <property type="molecule type" value="Genomic_DNA"/>
</dbReference>
<organism evidence="8 9">
    <name type="scientific">Arthrobotrys musiformis</name>
    <dbReference type="NCBI Taxonomy" id="47236"/>
    <lineage>
        <taxon>Eukaryota</taxon>
        <taxon>Fungi</taxon>
        <taxon>Dikarya</taxon>
        <taxon>Ascomycota</taxon>
        <taxon>Pezizomycotina</taxon>
        <taxon>Orbiliomycetes</taxon>
        <taxon>Orbiliales</taxon>
        <taxon>Orbiliaceae</taxon>
        <taxon>Arthrobotrys</taxon>
    </lineage>
</organism>
<evidence type="ECO:0000256" key="1">
    <source>
        <dbReference type="ARBA" id="ARBA00007920"/>
    </source>
</evidence>
<dbReference type="Pfam" id="PF05057">
    <property type="entry name" value="DUF676"/>
    <property type="match status" value="1"/>
</dbReference>
<dbReference type="Gene3D" id="3.40.50.1820">
    <property type="entry name" value="alpha/beta hydrolase"/>
    <property type="match status" value="1"/>
</dbReference>
<feature type="region of interest" description="Disordered" evidence="5">
    <location>
        <begin position="756"/>
        <end position="781"/>
    </location>
</feature>
<feature type="compositionally biased region" description="Basic and acidic residues" evidence="5">
    <location>
        <begin position="1617"/>
        <end position="1627"/>
    </location>
</feature>
<dbReference type="SUPFAM" id="SSF53474">
    <property type="entry name" value="alpha/beta-Hydrolases"/>
    <property type="match status" value="1"/>
</dbReference>
<feature type="region of interest" description="Disordered" evidence="5">
    <location>
        <begin position="1464"/>
        <end position="1515"/>
    </location>
</feature>
<dbReference type="InterPro" id="IPR029058">
    <property type="entry name" value="AB_hydrolase_fold"/>
</dbReference>
<gene>
    <name evidence="8" type="ORF">TWF481_002023</name>
</gene>
<feature type="compositionally biased region" description="Low complexity" evidence="5">
    <location>
        <begin position="1766"/>
        <end position="1787"/>
    </location>
</feature>
<feature type="repeat" description="ANK" evidence="4">
    <location>
        <begin position="1343"/>
        <end position="1375"/>
    </location>
</feature>
<dbReference type="Pfam" id="PF00023">
    <property type="entry name" value="Ank"/>
    <property type="match status" value="2"/>
</dbReference>
<feature type="domain" description="DUF676" evidence="6">
    <location>
        <begin position="100"/>
        <end position="183"/>
    </location>
</feature>
<feature type="region of interest" description="Disordered" evidence="5">
    <location>
        <begin position="1536"/>
        <end position="1904"/>
    </location>
</feature>
<dbReference type="PANTHER" id="PTHR24123">
    <property type="entry name" value="ANKYRIN REPEAT-CONTAINING"/>
    <property type="match status" value="1"/>
</dbReference>
<dbReference type="InterPro" id="IPR056884">
    <property type="entry name" value="NPHP3-like_N"/>
</dbReference>
<reference evidence="8 9" key="1">
    <citation type="submission" date="2023-08" db="EMBL/GenBank/DDBJ databases">
        <authorList>
            <person name="Palmer J.M."/>
        </authorList>
    </citation>
    <scope>NUCLEOTIDE SEQUENCE [LARGE SCALE GENOMIC DNA]</scope>
    <source>
        <strain evidence="8 9">TWF481</strain>
    </source>
</reference>
<dbReference type="InterPro" id="IPR007751">
    <property type="entry name" value="DUF676_lipase-like"/>
</dbReference>
<dbReference type="PRINTS" id="PR01415">
    <property type="entry name" value="ANKYRIN"/>
</dbReference>
<feature type="domain" description="Nephrocystin 3-like N-terminal" evidence="7">
    <location>
        <begin position="343"/>
        <end position="527"/>
    </location>
</feature>
<name>A0AAV9VU08_9PEZI</name>
<dbReference type="Gene3D" id="1.25.40.20">
    <property type="entry name" value="Ankyrin repeat-containing domain"/>
    <property type="match status" value="4"/>
</dbReference>
<feature type="repeat" description="ANK" evidence="4">
    <location>
        <begin position="1376"/>
        <end position="1408"/>
    </location>
</feature>
<evidence type="ECO:0000259" key="6">
    <source>
        <dbReference type="Pfam" id="PF05057"/>
    </source>
</evidence>
<sequence length="1904" mass="208886">MASASALAPKKTYEIVQQGIKELHNPTNPDVDIVAVPGLGAPPLESWKSADPKLEFNWLTDKDGLAKEFPRARVLLYMYQSAWTGPLKVRQFMSNLSMTLLYGLKEKRKDAPRRPIVFIGHSMGGIVIAKAISIAESRRDLFGKMFEAVTGCIFFGTPFEGASLAAAASMFAQVSEFLNLDQATSSKLLDLMKTGDEGLREIRNEFVRLSTKMSPKIELFCFYEERPTDWSKQIGLPFRVPLPKKVEEFVTRESATLTGVDNMGLARTHRELVKFDSFKDTVYQLVRGPLKTIINSGPLIAKNRFNSTRGIDREVVKNVLSALEGVPVDKKRRRATQGVISSSWILQESEYKEWLDRDEHRPSDCLWILGPEGKGKLGASLAAIDHIEETLRKEEAQNSGQAANLLAYFLCDQTSDGSSPEELLKSFLRQLVNQQEVLAAYAKQFVNTQKDSGLRGKTQAGLTVENLWQSLQDMLTDEILGTVYLVVNNLHLMDEQADSVKKLMALIRYEWQEPSRQRARVRWLFTSQIRHTIKQALDSPCTRTIDLDNEKYGNQVQQELKLHAQRKIAALGMQKGYNKALTYFAGSLIGKRAQNTQWIDITIIQLAELPTDAKDLKVRSLLERIPQDLRSLLDRAWLSVLDPKDEQLEEIKEMLRTLIITYEEPTEDDLAILTGLSHDAESRAHLCGLVEKCRPLLTFRKPNNCIGFMNSVVKLHLLENVEKLLGLSAEEIRWQHGIVALRSFSHLTQYYAEPILDPEDTSGSGNSEEEETPPDPNLAAAPEVQGIAGSQEASSSEQVENISFPTAQLIPEVHENPEAAQPTEEHEVEYEYYDDDISDSEEEMDHMEEHAEESGVPTVSNYTIKHWLHHASKATTDIAENLSQEEDFWKEGSAVRKKWLIAYNDLTGAYDGVTLEGLTGLHVAASIGFSQLVSALIKHGHEEEIGVRDKFLNTPLHLAAFFGRPNICEVLLNGGAKIDDGQDAGDQTPLAMAAYRGHCRVMIKLLDRGANPNALAEGRPVINEAIVSGNLEAVQLLVEHGALLAQDGNDDDNPAPLALSALLSDLTMFTYLLDACAEKIPHKEYNKALISSASAGRLEVTKRLLQFSHDAVTFQAALEAASDEDNWEILLLILESSTGLDCDDVFSQIATSSEQQDRLLTAIWKHTNGSVSQETIDRSLYEAVDIEKESTVKLLLEDFGANANATGVEYGNALTAAAFDGTLEIVRMLLDHGADANSPNGWSLQTAAEQGHLEVVKLLVERGANINACLDEEKFGLGTALQAACEAGQEDVVAFLLKYGADPNIGAGPETCPIIAACRRGEAEILGHLINAGATIDRFGGPDMSSPLINAASTLYKDSVEKLLNAGADINLADRDGDTALIVAASVGDAELVAFLLERGADITHVSKRNVNALQTATNSGATDCVDLLIEAVTRVLTSLNTAVQNQNTEVKRVLESVDFKDLITEEKDEDEENEEDAEADETKELNGEGTDESAAGAANSNVDAGHETRTTEKAKDMEAGVVIPDLVMANPTAAVEENPQPFPNGGQETPPANPNLKTETEETVSQWQGPTPHFGAPARPVFPPAEEGFGASNASDSVVPSPIRQTPGFPGYQDYQDFRKIQDAGSHHQTPNLAQTATEASNSNQYTPAGPQDVAGDTNLSITNDSETITTHSAAQIPTAPPTNNSNPPTPQVTIADQLQAYQSTQDTDNSTYPSYQTYQTYQGYQRPSRKPLGSSSVSSGSPKQEAAPVPENYQNYSGYQGYHSPQSYQTPPPSQGYQSPSPTQGYQNLGDSQGSQSSVVNQHGYHQNLLPQGYQIQAPSGGYTSPTPSQDYQNHRLPNQHYQTYQSTQPSQGYGPPDAAPPPTQQPPVTKPSFGHRISSYFQSSTSDQPGQNSRYKYNDSW</sequence>
<dbReference type="InterPro" id="IPR002110">
    <property type="entry name" value="Ankyrin_rpt"/>
</dbReference>
<evidence type="ECO:0000256" key="2">
    <source>
        <dbReference type="ARBA" id="ARBA00022737"/>
    </source>
</evidence>
<comment type="similarity">
    <text evidence="1">Belongs to the putative lipase ROG1 family.</text>
</comment>
<feature type="repeat" description="ANK" evidence="4">
    <location>
        <begin position="1209"/>
        <end position="1241"/>
    </location>
</feature>
<dbReference type="InterPro" id="IPR036770">
    <property type="entry name" value="Ankyrin_rpt-contain_sf"/>
</dbReference>
<feature type="repeat" description="ANK" evidence="4">
    <location>
        <begin position="916"/>
        <end position="940"/>
    </location>
</feature>
<evidence type="ECO:0000313" key="8">
    <source>
        <dbReference type="EMBL" id="KAK6495994.1"/>
    </source>
</evidence>
<feature type="compositionally biased region" description="Low complexity" evidence="5">
    <location>
        <begin position="1717"/>
        <end position="1727"/>
    </location>
</feature>
<feature type="repeat" description="ANK" evidence="4">
    <location>
        <begin position="1244"/>
        <end position="1271"/>
    </location>
</feature>
<dbReference type="PROSITE" id="PS50297">
    <property type="entry name" value="ANK_REP_REGION"/>
    <property type="match status" value="7"/>
</dbReference>
<dbReference type="InterPro" id="IPR051165">
    <property type="entry name" value="Multifunctional_ANK_Repeat"/>
</dbReference>
<accession>A0AAV9VU08</accession>
<protein>
    <recommendedName>
        <fullName evidence="10">DUF676 domain-containing protein</fullName>
    </recommendedName>
</protein>
<dbReference type="PROSITE" id="PS50088">
    <property type="entry name" value="ANK_REPEAT"/>
    <property type="match status" value="8"/>
</dbReference>
<dbReference type="Proteomes" id="UP001370758">
    <property type="component" value="Unassembled WGS sequence"/>
</dbReference>
<proteinExistence type="inferred from homology"/>
<dbReference type="Pfam" id="PF24883">
    <property type="entry name" value="NPHP3_N"/>
    <property type="match status" value="1"/>
</dbReference>
<evidence type="ECO:0008006" key="10">
    <source>
        <dbReference type="Google" id="ProtNLM"/>
    </source>
</evidence>
<dbReference type="Pfam" id="PF12796">
    <property type="entry name" value="Ank_2"/>
    <property type="match status" value="3"/>
</dbReference>
<comment type="caution">
    <text evidence="8">The sequence shown here is derived from an EMBL/GenBank/DDBJ whole genome shotgun (WGS) entry which is preliminary data.</text>
</comment>
<feature type="compositionally biased region" description="Polar residues" evidence="5">
    <location>
        <begin position="1882"/>
        <end position="1904"/>
    </location>
</feature>
<feature type="compositionally biased region" description="Polar residues" evidence="5">
    <location>
        <begin position="1659"/>
        <end position="1677"/>
    </location>
</feature>
<evidence type="ECO:0000256" key="3">
    <source>
        <dbReference type="ARBA" id="ARBA00023043"/>
    </source>
</evidence>
<evidence type="ECO:0000256" key="4">
    <source>
        <dbReference type="PROSITE-ProRule" id="PRU00023"/>
    </source>
</evidence>
<feature type="compositionally biased region" description="Pro residues" evidence="5">
    <location>
        <begin position="1860"/>
        <end position="1872"/>
    </location>
</feature>
<feature type="compositionally biased region" description="Polar residues" evidence="5">
    <location>
        <begin position="1628"/>
        <end position="1648"/>
    </location>
</feature>
<feature type="repeat" description="ANK" evidence="4">
    <location>
        <begin position="1279"/>
        <end position="1308"/>
    </location>
</feature>